<evidence type="ECO:0000313" key="2">
    <source>
        <dbReference type="Proteomes" id="UP000648075"/>
    </source>
</evidence>
<organism evidence="1 2">
    <name type="scientific">Novosphingobium colocasiae</name>
    <dbReference type="NCBI Taxonomy" id="1256513"/>
    <lineage>
        <taxon>Bacteria</taxon>
        <taxon>Pseudomonadati</taxon>
        <taxon>Pseudomonadota</taxon>
        <taxon>Alphaproteobacteria</taxon>
        <taxon>Sphingomonadales</taxon>
        <taxon>Sphingomonadaceae</taxon>
        <taxon>Novosphingobium</taxon>
    </lineage>
</organism>
<sequence length="171" mass="19592">MRDIVLIDFEASCLPQFGKSYPIEVALARTDGQSRAWLIYPLPKWRNWDWSDEAEALHRISREMLDRKGLPAELVLAEMAEFAADCDVYADADLDAFWLELLAHGVGRKPPFAVRYLGEWMVERGFTRPQVVTALDAAKRREPREHFARDDARRLALVARILEENAAPLKA</sequence>
<dbReference type="InterPro" id="IPR012337">
    <property type="entry name" value="RNaseH-like_sf"/>
</dbReference>
<dbReference type="SUPFAM" id="SSF53098">
    <property type="entry name" value="Ribonuclease H-like"/>
    <property type="match status" value="1"/>
</dbReference>
<dbReference type="EMBL" id="BMZA01000001">
    <property type="protein sequence ID" value="GGY92132.1"/>
    <property type="molecule type" value="Genomic_DNA"/>
</dbReference>
<comment type="caution">
    <text evidence="1">The sequence shown here is derived from an EMBL/GenBank/DDBJ whole genome shotgun (WGS) entry which is preliminary data.</text>
</comment>
<dbReference type="GO" id="GO:0003676">
    <property type="term" value="F:nucleic acid binding"/>
    <property type="evidence" value="ECO:0007669"/>
    <property type="project" value="InterPro"/>
</dbReference>
<protein>
    <recommendedName>
        <fullName evidence="3">Exonuclease domain-containing protein</fullName>
    </recommendedName>
</protein>
<evidence type="ECO:0000313" key="1">
    <source>
        <dbReference type="EMBL" id="GGY92132.1"/>
    </source>
</evidence>
<dbReference type="Proteomes" id="UP000648075">
    <property type="component" value="Unassembled WGS sequence"/>
</dbReference>
<dbReference type="InterPro" id="IPR036397">
    <property type="entry name" value="RNaseH_sf"/>
</dbReference>
<proteinExistence type="predicted"/>
<dbReference type="RefSeq" id="WP_229813630.1">
    <property type="nucleotide sequence ID" value="NZ_BMZA01000001.1"/>
</dbReference>
<dbReference type="AlphaFoldDB" id="A0A918P9E8"/>
<reference evidence="1" key="2">
    <citation type="submission" date="2020-09" db="EMBL/GenBank/DDBJ databases">
        <authorList>
            <person name="Sun Q."/>
            <person name="Kim S."/>
        </authorList>
    </citation>
    <scope>NUCLEOTIDE SEQUENCE</scope>
    <source>
        <strain evidence="1">KCTC 32255</strain>
    </source>
</reference>
<dbReference type="Gene3D" id="3.30.420.10">
    <property type="entry name" value="Ribonuclease H-like superfamily/Ribonuclease H"/>
    <property type="match status" value="1"/>
</dbReference>
<name>A0A918P9E8_9SPHN</name>
<evidence type="ECO:0008006" key="3">
    <source>
        <dbReference type="Google" id="ProtNLM"/>
    </source>
</evidence>
<reference evidence="1" key="1">
    <citation type="journal article" date="2014" name="Int. J. Syst. Evol. Microbiol.">
        <title>Complete genome sequence of Corynebacterium casei LMG S-19264T (=DSM 44701T), isolated from a smear-ripened cheese.</title>
        <authorList>
            <consortium name="US DOE Joint Genome Institute (JGI-PGF)"/>
            <person name="Walter F."/>
            <person name="Albersmeier A."/>
            <person name="Kalinowski J."/>
            <person name="Ruckert C."/>
        </authorList>
    </citation>
    <scope>NUCLEOTIDE SEQUENCE</scope>
    <source>
        <strain evidence="1">KCTC 32255</strain>
    </source>
</reference>
<keyword evidence="2" id="KW-1185">Reference proteome</keyword>
<gene>
    <name evidence="1" type="ORF">GCM10011614_03580</name>
</gene>
<accession>A0A918P9E8</accession>